<dbReference type="PROSITE" id="PS01116">
    <property type="entry name" value="XANTH_URACIL_PERMASE"/>
    <property type="match status" value="1"/>
</dbReference>
<dbReference type="NCBIfam" id="NF037981">
    <property type="entry name" value="NCS2_1"/>
    <property type="match status" value="1"/>
</dbReference>
<comment type="caution">
    <text evidence="10">The sequence shown here is derived from an EMBL/GenBank/DDBJ whole genome shotgun (WGS) entry which is preliminary data.</text>
</comment>
<name>A0ABW7P1S2_9GAMM</name>
<protein>
    <submittedName>
        <fullName evidence="10">Uracil-xanthine permease family protein</fullName>
    </submittedName>
</protein>
<dbReference type="InterPro" id="IPR017588">
    <property type="entry name" value="UacT-like"/>
</dbReference>
<organism evidence="10 11">
    <name type="scientific">Oceanimonas smirnovii</name>
    <dbReference type="NCBI Taxonomy" id="264574"/>
    <lineage>
        <taxon>Bacteria</taxon>
        <taxon>Pseudomonadati</taxon>
        <taxon>Pseudomonadota</taxon>
        <taxon>Gammaproteobacteria</taxon>
        <taxon>Aeromonadales</taxon>
        <taxon>Aeromonadaceae</taxon>
        <taxon>Oceanimonas</taxon>
    </lineage>
</organism>
<dbReference type="NCBIfam" id="TIGR03173">
    <property type="entry name" value="pbuX"/>
    <property type="match status" value="1"/>
</dbReference>
<keyword evidence="7 9" id="KW-0472">Membrane</keyword>
<sequence>MTQEANATQGKNHDLLYSLHDKPSFWPSTFAALQHVLASLVGVITPTLIVGGALGLGEHVPYLISMALMVSGVGTFIQCRRIGPVGAGMLCLQGTSFAFLTAVLSAGFIVKNRGGTPEDILATIFGVSFCAAFIEIFLSRFVHKLQKIITPVVTGTIIILIGIPLIKVAMTDIGGGFGALKTDAFGSLDNLMLAGIVLVSVILLNRSKNPMIRLAAVVIGLVLGMLAAFFMGRLDFSHVANLPLVSIPVPFKFGFQFDLAAFIPLAILFCVSAMETTGDLTANSTISREPVKGPIYINRIRGGVLGDGINSMIAAVFNSMPSTTFSQNNGVIALTGVASRFVGLYIAAILFIMGLFPIIGGVLQTMPKPVLGGATLIMFGTVAVAGIRVLSQANLDRRNMMIVAISVGMGIGVSTVPEVLQALPDTVANILSSPVAMGAITAISLSLILPEGRSQDEEEEKAEAEEAAPVIDGKKKLGEVG</sequence>
<feature type="transmembrane region" description="Helical" evidence="9">
    <location>
        <begin position="186"/>
        <end position="204"/>
    </location>
</feature>
<evidence type="ECO:0000256" key="6">
    <source>
        <dbReference type="ARBA" id="ARBA00022989"/>
    </source>
</evidence>
<evidence type="ECO:0000313" key="10">
    <source>
        <dbReference type="EMBL" id="MFH7565306.1"/>
    </source>
</evidence>
<feature type="transmembrane region" description="Helical" evidence="9">
    <location>
        <begin position="251"/>
        <end position="271"/>
    </location>
</feature>
<dbReference type="Proteomes" id="UP001610706">
    <property type="component" value="Unassembled WGS sequence"/>
</dbReference>
<evidence type="ECO:0000256" key="9">
    <source>
        <dbReference type="SAM" id="Phobius"/>
    </source>
</evidence>
<feature type="transmembrane region" description="Helical" evidence="9">
    <location>
        <begin position="369"/>
        <end position="390"/>
    </location>
</feature>
<evidence type="ECO:0000256" key="7">
    <source>
        <dbReference type="ARBA" id="ARBA00023136"/>
    </source>
</evidence>
<dbReference type="PANTHER" id="PTHR42810">
    <property type="entry name" value="PURINE PERMEASE C1399.01C-RELATED"/>
    <property type="match status" value="1"/>
</dbReference>
<feature type="compositionally biased region" description="Acidic residues" evidence="8">
    <location>
        <begin position="456"/>
        <end position="466"/>
    </location>
</feature>
<gene>
    <name evidence="10" type="ORF">AB9R89_08220</name>
</gene>
<dbReference type="Pfam" id="PF00860">
    <property type="entry name" value="Xan_ur_permease"/>
    <property type="match status" value="1"/>
</dbReference>
<dbReference type="PANTHER" id="PTHR42810:SF2">
    <property type="entry name" value="PURINE PERMEASE C1399.01C-RELATED"/>
    <property type="match status" value="1"/>
</dbReference>
<dbReference type="NCBIfam" id="TIGR00801">
    <property type="entry name" value="ncs2"/>
    <property type="match status" value="1"/>
</dbReference>
<evidence type="ECO:0000256" key="2">
    <source>
        <dbReference type="ARBA" id="ARBA00008821"/>
    </source>
</evidence>
<feature type="transmembrane region" description="Helical" evidence="9">
    <location>
        <begin position="32"/>
        <end position="54"/>
    </location>
</feature>
<feature type="transmembrane region" description="Helical" evidence="9">
    <location>
        <begin position="148"/>
        <end position="166"/>
    </location>
</feature>
<feature type="transmembrane region" description="Helical" evidence="9">
    <location>
        <begin position="120"/>
        <end position="141"/>
    </location>
</feature>
<proteinExistence type="inferred from homology"/>
<keyword evidence="6 9" id="KW-1133">Transmembrane helix</keyword>
<evidence type="ECO:0000256" key="8">
    <source>
        <dbReference type="SAM" id="MobiDB-lite"/>
    </source>
</evidence>
<feature type="transmembrane region" description="Helical" evidence="9">
    <location>
        <begin position="211"/>
        <end position="231"/>
    </location>
</feature>
<keyword evidence="3" id="KW-0813">Transport</keyword>
<dbReference type="RefSeq" id="WP_019935084.1">
    <property type="nucleotide sequence ID" value="NZ_CP166302.1"/>
</dbReference>
<evidence type="ECO:0000313" key="11">
    <source>
        <dbReference type="Proteomes" id="UP001610706"/>
    </source>
</evidence>
<keyword evidence="4" id="KW-1003">Cell membrane</keyword>
<dbReference type="InterPro" id="IPR006043">
    <property type="entry name" value="NCS2"/>
</dbReference>
<feature type="transmembrane region" description="Helical" evidence="9">
    <location>
        <begin position="89"/>
        <end position="108"/>
    </location>
</feature>
<evidence type="ECO:0000256" key="3">
    <source>
        <dbReference type="ARBA" id="ARBA00022448"/>
    </source>
</evidence>
<reference evidence="10 11" key="1">
    <citation type="submission" date="2024-08" db="EMBL/GenBank/DDBJ databases">
        <title>Oceanimonas smirnovii Genome sequencing and assembly.</title>
        <authorList>
            <person name="Tang B."/>
        </authorList>
    </citation>
    <scope>NUCLEOTIDE SEQUENCE [LARGE SCALE GENOMIC DNA]</scope>
    <source>
        <strain evidence="10 11">OS2020-119</strain>
    </source>
</reference>
<dbReference type="EMBL" id="JBGFTR010000011">
    <property type="protein sequence ID" value="MFH7565306.1"/>
    <property type="molecule type" value="Genomic_DNA"/>
</dbReference>
<evidence type="ECO:0000256" key="5">
    <source>
        <dbReference type="ARBA" id="ARBA00022692"/>
    </source>
</evidence>
<accession>A0ABW7P1S2</accession>
<evidence type="ECO:0000256" key="1">
    <source>
        <dbReference type="ARBA" id="ARBA00004651"/>
    </source>
</evidence>
<keyword evidence="11" id="KW-1185">Reference proteome</keyword>
<feature type="transmembrane region" description="Helical" evidence="9">
    <location>
        <begin position="342"/>
        <end position="363"/>
    </location>
</feature>
<comment type="subcellular location">
    <subcellularLocation>
        <location evidence="1">Cell membrane</location>
        <topology evidence="1">Multi-pass membrane protein</topology>
    </subcellularLocation>
</comment>
<feature type="compositionally biased region" description="Basic and acidic residues" evidence="8">
    <location>
        <begin position="472"/>
        <end position="481"/>
    </location>
</feature>
<evidence type="ECO:0000256" key="4">
    <source>
        <dbReference type="ARBA" id="ARBA00022475"/>
    </source>
</evidence>
<comment type="similarity">
    <text evidence="2">Belongs to the nucleobase:cation symporter-2 (NCS2) (TC 2.A.40) family.</text>
</comment>
<keyword evidence="5 9" id="KW-0812">Transmembrane</keyword>
<feature type="region of interest" description="Disordered" evidence="8">
    <location>
        <begin position="454"/>
        <end position="481"/>
    </location>
</feature>
<dbReference type="InterPro" id="IPR006042">
    <property type="entry name" value="Xan_ur_permease"/>
</dbReference>